<protein>
    <recommendedName>
        <fullName evidence="2">RRM domain-containing protein</fullName>
    </recommendedName>
</protein>
<dbReference type="EMBL" id="DS114905">
    <property type="protein sequence ID" value="EAX85534.1"/>
    <property type="molecule type" value="Genomic_DNA"/>
</dbReference>
<evidence type="ECO:0000313" key="4">
    <source>
        <dbReference type="Proteomes" id="UP000001542"/>
    </source>
</evidence>
<dbReference type="AlphaFoldDB" id="A2GBD0"/>
<feature type="domain" description="RRM" evidence="2">
    <location>
        <begin position="139"/>
        <end position="211"/>
    </location>
</feature>
<accession>A2GBD0</accession>
<dbReference type="Proteomes" id="UP000001542">
    <property type="component" value="Unassembled WGS sequence"/>
</dbReference>
<evidence type="ECO:0000313" key="3">
    <source>
        <dbReference type="EMBL" id="EAX85534.1"/>
    </source>
</evidence>
<evidence type="ECO:0000256" key="1">
    <source>
        <dbReference type="PROSITE-ProRule" id="PRU00176"/>
    </source>
</evidence>
<reference evidence="3" key="2">
    <citation type="journal article" date="2007" name="Science">
        <title>Draft genome sequence of the sexually transmitted pathogen Trichomonas vaginalis.</title>
        <authorList>
            <person name="Carlton J.M."/>
            <person name="Hirt R.P."/>
            <person name="Silva J.C."/>
            <person name="Delcher A.L."/>
            <person name="Schatz M."/>
            <person name="Zhao Q."/>
            <person name="Wortman J.R."/>
            <person name="Bidwell S.L."/>
            <person name="Alsmark U.C.M."/>
            <person name="Besteiro S."/>
            <person name="Sicheritz-Ponten T."/>
            <person name="Noel C.J."/>
            <person name="Dacks J.B."/>
            <person name="Foster P.G."/>
            <person name="Simillion C."/>
            <person name="Van de Peer Y."/>
            <person name="Miranda-Saavedra D."/>
            <person name="Barton G.J."/>
            <person name="Westrop G.D."/>
            <person name="Mueller S."/>
            <person name="Dessi D."/>
            <person name="Fiori P.L."/>
            <person name="Ren Q."/>
            <person name="Paulsen I."/>
            <person name="Zhang H."/>
            <person name="Bastida-Corcuera F.D."/>
            <person name="Simoes-Barbosa A."/>
            <person name="Brown M.T."/>
            <person name="Hayes R.D."/>
            <person name="Mukherjee M."/>
            <person name="Okumura C.Y."/>
            <person name="Schneider R."/>
            <person name="Smith A.J."/>
            <person name="Vanacova S."/>
            <person name="Villalvazo M."/>
            <person name="Haas B.J."/>
            <person name="Pertea M."/>
            <person name="Feldblyum T.V."/>
            <person name="Utterback T.R."/>
            <person name="Shu C.L."/>
            <person name="Osoegawa K."/>
            <person name="de Jong P.J."/>
            <person name="Hrdy I."/>
            <person name="Horvathova L."/>
            <person name="Zubacova Z."/>
            <person name="Dolezal P."/>
            <person name="Malik S.B."/>
            <person name="Logsdon J.M. Jr."/>
            <person name="Henze K."/>
            <person name="Gupta A."/>
            <person name="Wang C.C."/>
            <person name="Dunne R.L."/>
            <person name="Upcroft J.A."/>
            <person name="Upcroft P."/>
            <person name="White O."/>
            <person name="Salzberg S.L."/>
            <person name="Tang P."/>
            <person name="Chiu C.-H."/>
            <person name="Lee Y.-S."/>
            <person name="Embley T.M."/>
            <person name="Coombs G.H."/>
            <person name="Mottram J.C."/>
            <person name="Tachezy J."/>
            <person name="Fraser-Liggett C.M."/>
            <person name="Johnson P.J."/>
        </authorList>
    </citation>
    <scope>NUCLEOTIDE SEQUENCE [LARGE SCALE GENOMIC DNA]</scope>
    <source>
        <strain evidence="3">G3</strain>
    </source>
</reference>
<dbReference type="SUPFAM" id="SSF54928">
    <property type="entry name" value="RNA-binding domain, RBD"/>
    <property type="match status" value="1"/>
</dbReference>
<name>A2GBD0_TRIV3</name>
<reference evidence="3" key="1">
    <citation type="submission" date="2006-10" db="EMBL/GenBank/DDBJ databases">
        <authorList>
            <person name="Amadeo P."/>
            <person name="Zhao Q."/>
            <person name="Wortman J."/>
            <person name="Fraser-Liggett C."/>
            <person name="Carlton J."/>
        </authorList>
    </citation>
    <scope>NUCLEOTIDE SEQUENCE</scope>
    <source>
        <strain evidence="3">G3</strain>
    </source>
</reference>
<dbReference type="VEuPathDB" id="TrichDB:TVAG_486500"/>
<keyword evidence="1" id="KW-0694">RNA-binding</keyword>
<dbReference type="VEuPathDB" id="TrichDB:TVAGG3_1007080"/>
<evidence type="ECO:0000259" key="2">
    <source>
        <dbReference type="PROSITE" id="PS50102"/>
    </source>
</evidence>
<dbReference type="InterPro" id="IPR012677">
    <property type="entry name" value="Nucleotide-bd_a/b_plait_sf"/>
</dbReference>
<dbReference type="PROSITE" id="PS50102">
    <property type="entry name" value="RRM"/>
    <property type="match status" value="1"/>
</dbReference>
<proteinExistence type="predicted"/>
<keyword evidence="4" id="KW-1185">Reference proteome</keyword>
<dbReference type="KEGG" id="tva:4743179"/>
<organism evidence="3 4">
    <name type="scientific">Trichomonas vaginalis (strain ATCC PRA-98 / G3)</name>
    <dbReference type="NCBI Taxonomy" id="412133"/>
    <lineage>
        <taxon>Eukaryota</taxon>
        <taxon>Metamonada</taxon>
        <taxon>Parabasalia</taxon>
        <taxon>Trichomonadida</taxon>
        <taxon>Trichomonadidae</taxon>
        <taxon>Trichomonas</taxon>
    </lineage>
</organism>
<dbReference type="InterPro" id="IPR035979">
    <property type="entry name" value="RBD_domain_sf"/>
</dbReference>
<sequence length="306" mass="34948">MDSGEDSTKNINIESSVSEILTTNEISNINSHILIDYVNSLFRRKNSNETILKNIETVVGETASEEIFKIFEQKYENQNPENANDSILDDTLKRRKPKPGWSTQIVYVTPEGITDQLKEDILAEILSSTNGTLVSKERFIVFVAGLESSFNSISRIYKVFKLFGRICAIEEDKENNVAFIEYAKLVDAYHAVKKAQKLLGNKCLRVEFAKPPNPDAIHAIEQEIEKNRGIWQQNQESEIHKDDNTLKKNINIKGILVDEMKDILKRKMKNFLAALKYNDDITPKLLTDIQDLDKLIKENEKSANPN</sequence>
<dbReference type="OrthoDB" id="443401at2759"/>
<dbReference type="GO" id="GO:0003723">
    <property type="term" value="F:RNA binding"/>
    <property type="evidence" value="ECO:0007669"/>
    <property type="project" value="UniProtKB-UniRule"/>
</dbReference>
<dbReference type="InParanoid" id="A2GBD0"/>
<dbReference type="SMR" id="A2GBD0"/>
<dbReference type="RefSeq" id="XP_001298464.1">
    <property type="nucleotide sequence ID" value="XM_001298463.1"/>
</dbReference>
<gene>
    <name evidence="3" type="ORF">TVAG_486500</name>
</gene>
<dbReference type="SMART" id="SM00360">
    <property type="entry name" value="RRM"/>
    <property type="match status" value="1"/>
</dbReference>
<dbReference type="InterPro" id="IPR000504">
    <property type="entry name" value="RRM_dom"/>
</dbReference>
<dbReference type="Gene3D" id="3.30.70.330">
    <property type="match status" value="1"/>
</dbReference>